<proteinExistence type="predicted"/>
<feature type="transmembrane region" description="Helical" evidence="2">
    <location>
        <begin position="20"/>
        <end position="43"/>
    </location>
</feature>
<dbReference type="AlphaFoldDB" id="A0A7X0H7W8"/>
<dbReference type="Proteomes" id="UP000541810">
    <property type="component" value="Unassembled WGS sequence"/>
</dbReference>
<sequence length="279" mass="30783">MTDQEQSNAKFVFPRWANYLLPLILLGAMGGAVYVPAVVGLGLNPNTLNQNYQPKQPIPYSHELHVGQLGLDCTYCHTSVNQAGFAAIPPVETCITCHNPGAGSGVKKLSPKLEPLHRAYLPYLDRDTGYPTTEAGPEDRPNLTNPDQGKPIEWIKVHDIADYAYFNHSAHVTKGVSCVSCHGRVDRMGEEGVYQVENLSMGWCLECHRAPEKHLRPPSEVTNLSWTPLDDPEVIEAIKAGEIKEGDVDAAQLLVGLRVKEQYNVHNAAYMQSCSTCHR</sequence>
<gene>
    <name evidence="3" type="ORF">HNQ40_001250</name>
</gene>
<dbReference type="SUPFAM" id="SSF48695">
    <property type="entry name" value="Multiheme cytochromes"/>
    <property type="match status" value="1"/>
</dbReference>
<evidence type="ECO:0000256" key="1">
    <source>
        <dbReference type="SAM" id="MobiDB-lite"/>
    </source>
</evidence>
<reference evidence="3 4" key="1">
    <citation type="submission" date="2020-08" db="EMBL/GenBank/DDBJ databases">
        <title>Genomic Encyclopedia of Type Strains, Phase IV (KMG-IV): sequencing the most valuable type-strain genomes for metagenomic binning, comparative biology and taxonomic classification.</title>
        <authorList>
            <person name="Goeker M."/>
        </authorList>
    </citation>
    <scope>NUCLEOTIDE SEQUENCE [LARGE SCALE GENOMIC DNA]</scope>
    <source>
        <strain evidence="3 4">DSM 103725</strain>
    </source>
</reference>
<keyword evidence="2" id="KW-0812">Transmembrane</keyword>
<evidence type="ECO:0000256" key="2">
    <source>
        <dbReference type="SAM" id="Phobius"/>
    </source>
</evidence>
<protein>
    <submittedName>
        <fullName evidence="3">Cytochrome c553</fullName>
    </submittedName>
</protein>
<accession>A0A7X0H7W8</accession>
<evidence type="ECO:0000313" key="3">
    <source>
        <dbReference type="EMBL" id="MBB6429444.1"/>
    </source>
</evidence>
<feature type="region of interest" description="Disordered" evidence="1">
    <location>
        <begin position="127"/>
        <end position="148"/>
    </location>
</feature>
<evidence type="ECO:0000313" key="4">
    <source>
        <dbReference type="Proteomes" id="UP000541810"/>
    </source>
</evidence>
<keyword evidence="4" id="KW-1185">Reference proteome</keyword>
<name>A0A7X0H7W8_9BACT</name>
<dbReference type="InterPro" id="IPR036280">
    <property type="entry name" value="Multihaem_cyt_sf"/>
</dbReference>
<keyword evidence="2" id="KW-0472">Membrane</keyword>
<dbReference type="PANTHER" id="PTHR39425:SF1">
    <property type="entry name" value="CYTOCHROME C7-LIKE DOMAIN-CONTAINING PROTEIN"/>
    <property type="match status" value="1"/>
</dbReference>
<dbReference type="Gene3D" id="3.90.10.10">
    <property type="entry name" value="Cytochrome C3"/>
    <property type="match status" value="2"/>
</dbReference>
<dbReference type="RefSeq" id="WP_315852763.1">
    <property type="nucleotide sequence ID" value="NZ_JACHGY010000001.1"/>
</dbReference>
<dbReference type="CDD" id="cd08168">
    <property type="entry name" value="Cytochrom_C3"/>
    <property type="match status" value="1"/>
</dbReference>
<keyword evidence="2" id="KW-1133">Transmembrane helix</keyword>
<comment type="caution">
    <text evidence="3">The sequence shown here is derived from an EMBL/GenBank/DDBJ whole genome shotgun (WGS) entry which is preliminary data.</text>
</comment>
<dbReference type="PANTHER" id="PTHR39425">
    <property type="entry name" value="LIPOPROTEIN CYTOCHROME C"/>
    <property type="match status" value="1"/>
</dbReference>
<dbReference type="EMBL" id="JACHGY010000001">
    <property type="protein sequence ID" value="MBB6429444.1"/>
    <property type="molecule type" value="Genomic_DNA"/>
</dbReference>
<organism evidence="3 4">
    <name type="scientific">Algisphaera agarilytica</name>
    <dbReference type="NCBI Taxonomy" id="1385975"/>
    <lineage>
        <taxon>Bacteria</taxon>
        <taxon>Pseudomonadati</taxon>
        <taxon>Planctomycetota</taxon>
        <taxon>Phycisphaerae</taxon>
        <taxon>Phycisphaerales</taxon>
        <taxon>Phycisphaeraceae</taxon>
        <taxon>Algisphaera</taxon>
    </lineage>
</organism>